<evidence type="ECO:0000313" key="2">
    <source>
        <dbReference type="Proteomes" id="UP000199600"/>
    </source>
</evidence>
<accession>A0A1A8Y1K3</accession>
<gene>
    <name evidence="1" type="ORF">PROAA_40014</name>
</gene>
<keyword evidence="2" id="KW-1185">Reference proteome</keyword>
<dbReference type="EMBL" id="FLQY01000334">
    <property type="protein sequence ID" value="SBT10253.1"/>
    <property type="molecule type" value="Genomic_DNA"/>
</dbReference>
<protein>
    <submittedName>
        <fullName evidence="1">Uncharacterized protein</fullName>
    </submittedName>
</protein>
<sequence>MRKKLKALVGRYVRLKYRTFEKLVMPAGKPGALENLFVIAAITHGMNKLVCYGSNIRVVVSLSDVVLI</sequence>
<dbReference type="AlphaFoldDB" id="A0A1A8Y1K3"/>
<reference evidence="1 2" key="1">
    <citation type="submission" date="2016-06" db="EMBL/GenBank/DDBJ databases">
        <authorList>
            <person name="Kjaerup R.B."/>
            <person name="Dalgaard T.S."/>
            <person name="Juul-Madsen H.R."/>
        </authorList>
    </citation>
    <scope>NUCLEOTIDE SEQUENCE [LARGE SCALE GENOMIC DNA]</scope>
    <source>
        <strain evidence="1">2</strain>
    </source>
</reference>
<evidence type="ECO:0000313" key="1">
    <source>
        <dbReference type="EMBL" id="SBT10253.1"/>
    </source>
</evidence>
<name>A0A1A8Y1K3_9RHOO</name>
<dbReference type="Proteomes" id="UP000199600">
    <property type="component" value="Unassembled WGS sequence"/>
</dbReference>
<proteinExistence type="predicted"/>
<organism evidence="1 2">
    <name type="scientific">Candidatus Propionivibrio aalborgensis</name>
    <dbReference type="NCBI Taxonomy" id="1860101"/>
    <lineage>
        <taxon>Bacteria</taxon>
        <taxon>Pseudomonadati</taxon>
        <taxon>Pseudomonadota</taxon>
        <taxon>Betaproteobacteria</taxon>
        <taxon>Rhodocyclales</taxon>
        <taxon>Rhodocyclaceae</taxon>
        <taxon>Propionivibrio</taxon>
    </lineage>
</organism>